<comment type="caution">
    <text evidence="3">The sequence shown here is derived from an EMBL/GenBank/DDBJ whole genome shotgun (WGS) entry which is preliminary data.</text>
</comment>
<evidence type="ECO:0000313" key="4">
    <source>
        <dbReference type="Proteomes" id="UP000281985"/>
    </source>
</evidence>
<name>A0A3M0G2X5_9FLAO</name>
<evidence type="ECO:0000313" key="3">
    <source>
        <dbReference type="EMBL" id="RMB56552.1"/>
    </source>
</evidence>
<dbReference type="AlphaFoldDB" id="A0A3M0G2X5"/>
<evidence type="ECO:0000256" key="2">
    <source>
        <dbReference type="SAM" id="SignalP"/>
    </source>
</evidence>
<feature type="chain" id="PRO_5018038679" description="Lipoprotein" evidence="2">
    <location>
        <begin position="22"/>
        <end position="220"/>
    </location>
</feature>
<evidence type="ECO:0000256" key="1">
    <source>
        <dbReference type="SAM" id="MobiDB-lite"/>
    </source>
</evidence>
<evidence type="ECO:0008006" key="5">
    <source>
        <dbReference type="Google" id="ProtNLM"/>
    </source>
</evidence>
<sequence length="220" mass="24321">MKKLKLLLPLFLAGLFLVSCGEKPNDNGHDDDHSDDGQGMEMVDPPKFIIPVHEADNLYLNYGNNRADFLEEVVNEQNPDLEEEYTPTRFVTVDFDEMYQYMKFVKQQSDKAKIKPEGLRFYFGQIKSKGSKGIDPGVETLFFNPTANFDGIEGGISYAIKTDVSGNISAVTVGSIIDSSKTQQTQKGANLLLQGGIQSLAGNRGHLPPPPHPGDPDDYH</sequence>
<dbReference type="PROSITE" id="PS51257">
    <property type="entry name" value="PROKAR_LIPOPROTEIN"/>
    <property type="match status" value="1"/>
</dbReference>
<organism evidence="3 4">
    <name type="scientific">Dokdonia sinensis</name>
    <dbReference type="NCBI Taxonomy" id="2479847"/>
    <lineage>
        <taxon>Bacteria</taxon>
        <taxon>Pseudomonadati</taxon>
        <taxon>Bacteroidota</taxon>
        <taxon>Flavobacteriia</taxon>
        <taxon>Flavobacteriales</taxon>
        <taxon>Flavobacteriaceae</taxon>
        <taxon>Dokdonia</taxon>
    </lineage>
</organism>
<feature type="signal peptide" evidence="2">
    <location>
        <begin position="1"/>
        <end position="21"/>
    </location>
</feature>
<reference evidence="3 4" key="1">
    <citation type="submission" date="2018-10" db="EMBL/GenBank/DDBJ databases">
        <title>Dokdonia luteus sp. nov., isolated from sea water.</title>
        <authorList>
            <person name="Zhou L.Y."/>
            <person name="Du Z.J."/>
        </authorList>
    </citation>
    <scope>NUCLEOTIDE SEQUENCE [LARGE SCALE GENOMIC DNA]</scope>
    <source>
        <strain evidence="3 4">SH27</strain>
    </source>
</reference>
<keyword evidence="4" id="KW-1185">Reference proteome</keyword>
<protein>
    <recommendedName>
        <fullName evidence="5">Lipoprotein</fullName>
    </recommendedName>
</protein>
<keyword evidence="2" id="KW-0732">Signal</keyword>
<feature type="region of interest" description="Disordered" evidence="1">
    <location>
        <begin position="200"/>
        <end position="220"/>
    </location>
</feature>
<dbReference type="OrthoDB" id="1427559at2"/>
<dbReference type="Proteomes" id="UP000281985">
    <property type="component" value="Unassembled WGS sequence"/>
</dbReference>
<accession>A0A3M0G2X5</accession>
<gene>
    <name evidence="3" type="ORF">EAX61_14175</name>
</gene>
<dbReference type="RefSeq" id="WP_121918364.1">
    <property type="nucleotide sequence ID" value="NZ_REFV01000016.1"/>
</dbReference>
<proteinExistence type="predicted"/>
<dbReference type="EMBL" id="REFV01000016">
    <property type="protein sequence ID" value="RMB56552.1"/>
    <property type="molecule type" value="Genomic_DNA"/>
</dbReference>